<dbReference type="Pfam" id="PF19418">
    <property type="entry name" value="DEPDC5_CTD"/>
    <property type="match status" value="1"/>
</dbReference>
<comment type="subcellular location">
    <subcellularLocation>
        <location evidence="1">Vacuole membrane</location>
        <topology evidence="1">Peripheral membrane protein</topology>
    </subcellularLocation>
</comment>
<dbReference type="PANTHER" id="PTHR13179">
    <property type="entry name" value="DEP DOMAIN CONTAINING PROTEIN 5"/>
    <property type="match status" value="1"/>
</dbReference>
<name>A0A1R1XF01_9FUNG</name>
<evidence type="ECO:0000313" key="8">
    <source>
        <dbReference type="Proteomes" id="UP000187429"/>
    </source>
</evidence>
<proteinExistence type="inferred from homology"/>
<evidence type="ECO:0000259" key="6">
    <source>
        <dbReference type="PROSITE" id="PS50186"/>
    </source>
</evidence>
<gene>
    <name evidence="7" type="ORF">AYI69_g9083</name>
</gene>
<feature type="compositionally biased region" description="Polar residues" evidence="5">
    <location>
        <begin position="1403"/>
        <end position="1414"/>
    </location>
</feature>
<dbReference type="InterPro" id="IPR027244">
    <property type="entry name" value="IML1"/>
</dbReference>
<comment type="similarity">
    <text evidence="2">Belongs to the IML1 family.</text>
</comment>
<dbReference type="Gene3D" id="1.10.10.10">
    <property type="entry name" value="Winged helix-like DNA-binding domain superfamily/Winged helix DNA-binding domain"/>
    <property type="match status" value="1"/>
</dbReference>
<dbReference type="CDD" id="cd04371">
    <property type="entry name" value="DEP"/>
    <property type="match status" value="1"/>
</dbReference>
<dbReference type="GO" id="GO:0005096">
    <property type="term" value="F:GTPase activator activity"/>
    <property type="evidence" value="ECO:0007669"/>
    <property type="project" value="InterPro"/>
</dbReference>
<dbReference type="SMART" id="SM00049">
    <property type="entry name" value="DEP"/>
    <property type="match status" value="1"/>
</dbReference>
<evidence type="ECO:0000256" key="3">
    <source>
        <dbReference type="ARBA" id="ARBA00018529"/>
    </source>
</evidence>
<dbReference type="GO" id="GO:1990130">
    <property type="term" value="C:GATOR1 complex"/>
    <property type="evidence" value="ECO:0007669"/>
    <property type="project" value="TreeGrafter"/>
</dbReference>
<dbReference type="SUPFAM" id="SSF46785">
    <property type="entry name" value="Winged helix' DNA-binding domain"/>
    <property type="match status" value="1"/>
</dbReference>
<evidence type="ECO:0000313" key="7">
    <source>
        <dbReference type="EMBL" id="OMJ13209.1"/>
    </source>
</evidence>
<dbReference type="EMBL" id="LSSM01005181">
    <property type="protein sequence ID" value="OMJ13209.1"/>
    <property type="molecule type" value="Genomic_DNA"/>
</dbReference>
<dbReference type="Pfam" id="PF00610">
    <property type="entry name" value="DEP"/>
    <property type="match status" value="1"/>
</dbReference>
<dbReference type="InterPro" id="IPR000591">
    <property type="entry name" value="DEP_dom"/>
</dbReference>
<dbReference type="InterPro" id="IPR036388">
    <property type="entry name" value="WH-like_DNA-bd_sf"/>
</dbReference>
<keyword evidence="8" id="KW-1185">Reference proteome</keyword>
<organism evidence="7 8">
    <name type="scientific">Smittium culicis</name>
    <dbReference type="NCBI Taxonomy" id="133412"/>
    <lineage>
        <taxon>Eukaryota</taxon>
        <taxon>Fungi</taxon>
        <taxon>Fungi incertae sedis</taxon>
        <taxon>Zoopagomycota</taxon>
        <taxon>Kickxellomycotina</taxon>
        <taxon>Harpellomycetes</taxon>
        <taxon>Harpellales</taxon>
        <taxon>Legeriomycetaceae</taxon>
        <taxon>Smittium</taxon>
    </lineage>
</organism>
<evidence type="ECO:0000256" key="1">
    <source>
        <dbReference type="ARBA" id="ARBA00004148"/>
    </source>
</evidence>
<evidence type="ECO:0000256" key="2">
    <source>
        <dbReference type="ARBA" id="ARBA00005643"/>
    </source>
</evidence>
<dbReference type="GO" id="GO:0005774">
    <property type="term" value="C:vacuolar membrane"/>
    <property type="evidence" value="ECO:0007669"/>
    <property type="project" value="UniProtKB-SubCell"/>
</dbReference>
<dbReference type="Proteomes" id="UP000187429">
    <property type="component" value="Unassembled WGS sequence"/>
</dbReference>
<feature type="region of interest" description="Disordered" evidence="5">
    <location>
        <begin position="1379"/>
        <end position="1432"/>
    </location>
</feature>
<protein>
    <recommendedName>
        <fullName evidence="3">Vacuolar membrane-associated protein IML1</fullName>
    </recommendedName>
    <alternativeName>
        <fullName evidence="4">Vacuolar membrane-associated protein iml1</fullName>
    </alternativeName>
</protein>
<dbReference type="PROSITE" id="PS50186">
    <property type="entry name" value="DEP"/>
    <property type="match status" value="1"/>
</dbReference>
<feature type="domain" description="DEP" evidence="6">
    <location>
        <begin position="1233"/>
        <end position="1308"/>
    </location>
</feature>
<dbReference type="GO" id="GO:1904262">
    <property type="term" value="P:negative regulation of TORC1 signaling"/>
    <property type="evidence" value="ECO:0007669"/>
    <property type="project" value="TreeGrafter"/>
</dbReference>
<dbReference type="GO" id="GO:0010508">
    <property type="term" value="P:positive regulation of autophagy"/>
    <property type="evidence" value="ECO:0007669"/>
    <property type="project" value="TreeGrafter"/>
</dbReference>
<dbReference type="PANTHER" id="PTHR13179:SF8">
    <property type="entry name" value="GATOR COMPLEX PROTEIN DEPDC5"/>
    <property type="match status" value="1"/>
</dbReference>
<feature type="region of interest" description="Disordered" evidence="5">
    <location>
        <begin position="1946"/>
        <end position="1984"/>
    </location>
</feature>
<reference evidence="8" key="1">
    <citation type="submission" date="2017-01" db="EMBL/GenBank/DDBJ databases">
        <authorList>
            <person name="Wang Y."/>
            <person name="White M."/>
            <person name="Kvist S."/>
            <person name="Moncalvo J.-M."/>
        </authorList>
    </citation>
    <scope>NUCLEOTIDE SEQUENCE [LARGE SCALE GENOMIC DNA]</scope>
    <source>
        <strain evidence="8">ID-206-W2</strain>
    </source>
</reference>
<dbReference type="GO" id="GO:0035556">
    <property type="term" value="P:intracellular signal transduction"/>
    <property type="evidence" value="ECO:0007669"/>
    <property type="project" value="InterPro"/>
</dbReference>
<dbReference type="InterPro" id="IPR045838">
    <property type="entry name" value="DEPDC5_CTD"/>
</dbReference>
<feature type="compositionally biased region" description="Basic and acidic residues" evidence="5">
    <location>
        <begin position="1387"/>
        <end position="1402"/>
    </location>
</feature>
<dbReference type="OrthoDB" id="39497at2759"/>
<evidence type="ECO:0000256" key="5">
    <source>
        <dbReference type="SAM" id="MobiDB-lite"/>
    </source>
</evidence>
<sequence>MVSSSFNPSQSSYFVERKLLAPSFLRSNTILKPNNQRKGLNNFFSESEPQSNVKKFDSTNSGLLSSKKSVFKNSENLISSSAPIGKIYTETGHSKVSDISASPKEPNFLSNRRMRYQKYGSVHNKAYIDSNFQLMGEHDHNPPKGYSTIDPDFLCNYMPDLDKQKLKSQDEFRPNDNYFRPSDLHPVPSSLQGSSIKAREIYFTNSKDISIYHKKKTTPDSQSDSYINKSELLNHLCSSSKVYDYSGSSEPGLPRSLVKGKPPIVSTLPPSKLNGSTKSEYKFVPFTRAENLVKKSSKKDNELSGINLFKASKTNTLSAFHYGENHIIKKNSPGDISNLKLYTSTINNNAIKQDLKHSLDNNFNTYHQLNSLSEKVNQFNMNFRGQVSYDPCNPDLTKPPISALTQRWYFNHPTLYSRLSSTPKWSTLCMPLFLPLNTDFLPSDLDNFFNKYSYTLNVQAPTQYYEKKDSFSLMLSRKKNLFEDDESFQTKKIHFEDKATPKSNYNSETLMKELVYQRLSQGYQMVLTPRVSKIDPNEKLSKYKNGILGPEMGAAVTDSVEISKDRRFGFSKNKNIYHSNDHKIAMPYYKSKYKETPLNSETSKSKLFNQPFNLGNASSTLPTSTTPPNIFSARKNKCEIDLNSLANYEDSEPSSKNNFIKDGIDREQNIHTLVSQTKSKIFDKKPINSIIRPFIKGFNGPYNNPKSTQIPGDRNEEPIVYNPELVKGPNYQKTNSSNEDFNLTHSNIKAHDFTTFGYPTNIELQNLLQDEPSSNICLSNGRQIQFISISENSMIAPNQAPVINVTRYEWMYPSKDSKIMYNYMIWPRYSDIGYIKSESRFDCLSSLDFNWNKLDHLIVGNHYDVSDGMRYYRTRYILIPIETLPSDAIVSSKMFPELTLEELRILNFEKFLDQIFRSILPQSKLELIQKMENRSLKKNSDHYSSSYVSFASPTINKINRARFGINNLAKYNTNINTPSSSTFSGPTNSTEHNKPKLSSTNLAIDSLNSINDIYLDTKNKNNFSNIAGDKISAYNPSRHAKNSSTGNFFNFSSIRSSVDPFHNKTNTLEKGPNQSVYLAPLNAKNQPYLPEPKVPTFANSNYKKKVNSSNLDVFSLKYGNFSEGISSKGADKSFSLTSNSDIVSNIGSGDILTSELFQISYTTLYPVSHLHWKLEMHNKGKLGTHSDEYVPFEYPASSFLKSIFKTDNPNYEKYTNLSHDSPYSLLAFCLQHPEIGLCFSEHKWHSVHYLDVFTGSQLTNWIMYNFNEVTTRQQAVSVGNLFLKRNLIKHCARGLALLDGHYIYALTETAKSFNDVDGLITGLSTKHIENEKYKSIFISHRLPHNFSEANSSSNALHFQDYHSTTSLEQIGANDKSILSNLSTNRKGNQEDHSSGDIVDNLKKNSTVYQSSSDLLPSDDTRSSNNKLDLNSGEINPLKNLIKPKLEVFFSHQIGTNNEPTFNSPIKNLSFLNSDPPSSASKQIKVDHVQKHNDLVNVESCIGNSKSEFSNNNRRNSGDISTHLYKHDYSSATLSLINENEKNLYSAKSTLSSNFRVSNIRKMPLQSLEILNFLNEKLENNSKFSFSKPKKIQNNSMGPLEINLARTLELELDQQHRSNRPERALLHYDSVQNLATSFHFSLSWLNCTPKLIHELIHNWSLYSKRCGMKLVEVPISKYDDLNVKDPFRFPKKISLAKLPPHPKCVFIKPSTLDKKAYSLSEEDLDLGINNQVIDFRKFFSNQIDLALEQNSSYTDNNQFSKNSLKKSNQNKLMILNYFHFDEDKLNLAEFDIKPKIHTFDVDLKKFLFPSVKNCIDFLNLEIFGNNPDYKFEKFDYVKEIFFHKYLAEKKASNIYGIIAQLLSGMPNFIFEREFLFLHGFILDVESEYNFPSENNLIRNYAYSRHGYKNPQFIHKSGIIFVQISGPGEFLWSVNYLYASHFNNSKPGSNSNNALSRPNASNSRTQMSSLPLSNKQSPMTINPATSSNAENNVALSAFGSESTKLSHISHVAGRVLKKGEDLSINNTSNLSIKNIQGSSQNHPYLNHVNINNIHSKPYFYESGKISPMVDVNFKLPESIIKLQLGVNSIFDFSGGDSEKPQSFPNILAYSRSGVHSRNISASSASGFSSASAVDNLSCSMNNSHSNSLKRLKAPISGPKNSRLNASNKKKEPFVVFDSRKSGHKSKLRQHQYIELSDTENAIEGVSNNNSNFIENTSENSCLEPLLNTSKSAKISENDSLYESDYSNLLISKNSLQRNIKKAHKHTSRGYKNPKRKDKFIDLSSNYGENSTIDIKFSSKKATGYLNEINILSSGDESNAKKFKKVITKDSSNSESKLDLDFNFPIHHNDKTIVSYTNEKKQFPPKNFLNYSFGSKKTPHKATQPKKKDYNLTQRVINAANYLLQPFPHSDLPSPDSLLKEFQVLVTNKEYLEYFYDYSLASFKAQLKSGKESLTSSTQVKTEVPKIINFSESPLLLDKLFYSSWSLFGVKKEF</sequence>
<evidence type="ECO:0000256" key="4">
    <source>
        <dbReference type="ARBA" id="ARBA00021881"/>
    </source>
</evidence>
<accession>A0A1R1XF01</accession>
<comment type="caution">
    <text evidence="7">The sequence shown here is derived from an EMBL/GenBank/DDBJ whole genome shotgun (WGS) entry which is preliminary data.</text>
</comment>
<dbReference type="InterPro" id="IPR036390">
    <property type="entry name" value="WH_DNA-bd_sf"/>
</dbReference>